<comment type="caution">
    <text evidence="3">The sequence shown here is derived from an EMBL/GenBank/DDBJ whole genome shotgun (WGS) entry which is preliminary data.</text>
</comment>
<sequence length="276" mass="28796">MSGAGRYWNEDAQRWDERGDPGTPPAGVSPSPVRPAGPPDTAWPVPAAPAPDPGAPRAGRRALWAVAAVVVAAVVVAGAVVTRVAGDGRADRAGSSASPAVSRGDHRVGGEPSAGAGTPAGAALPEGYRLVHDAEGFSAAVLEGWKRGTPDGAGGTFWVPYESPEDPARYLVVSEVAEATLEESVEAVGRREGYEQLADPEPFERDTVTGRLLGYRLDGETDGTWYVVDIRFQAADGKQYSVAAWQADDPDLTEERSIVDTATSNFCPPETDCGIS</sequence>
<feature type="region of interest" description="Disordered" evidence="1">
    <location>
        <begin position="88"/>
        <end position="121"/>
    </location>
</feature>
<reference evidence="4" key="1">
    <citation type="submission" date="2023-07" db="EMBL/GenBank/DDBJ databases">
        <title>Whole genome shotgun sequence of Streptomyces achromogenes subsp. rubradiris NBRC 14000.</title>
        <authorList>
            <person name="Komaki H."/>
            <person name="Tamura T."/>
        </authorList>
    </citation>
    <scope>NUCLEOTIDE SEQUENCE [LARGE SCALE GENOMIC DNA]</scope>
    <source>
        <strain evidence="4">NBRC 14000</strain>
    </source>
</reference>
<proteinExistence type="predicted"/>
<name>A0ABQ3RHA7_STRRR</name>
<accession>A0ABQ3RHA7</accession>
<keyword evidence="2" id="KW-1133">Transmembrane helix</keyword>
<protein>
    <recommendedName>
        <fullName evidence="5">Serine/arginine repetitive matrix protein 2</fullName>
    </recommendedName>
</protein>
<evidence type="ECO:0000256" key="2">
    <source>
        <dbReference type="SAM" id="Phobius"/>
    </source>
</evidence>
<keyword evidence="4" id="KW-1185">Reference proteome</keyword>
<feature type="compositionally biased region" description="Basic and acidic residues" evidence="1">
    <location>
        <begin position="8"/>
        <end position="20"/>
    </location>
</feature>
<organism evidence="3 4">
    <name type="scientific">Streptomyces rubradiris</name>
    <name type="common">Streptomyces achromogenes subsp. rubradiris</name>
    <dbReference type="NCBI Taxonomy" id="285531"/>
    <lineage>
        <taxon>Bacteria</taxon>
        <taxon>Bacillati</taxon>
        <taxon>Actinomycetota</taxon>
        <taxon>Actinomycetes</taxon>
        <taxon>Kitasatosporales</taxon>
        <taxon>Streptomycetaceae</taxon>
        <taxon>Streptomyces</taxon>
    </lineage>
</organism>
<feature type="compositionally biased region" description="Low complexity" evidence="1">
    <location>
        <begin position="110"/>
        <end position="121"/>
    </location>
</feature>
<feature type="transmembrane region" description="Helical" evidence="2">
    <location>
        <begin position="62"/>
        <end position="82"/>
    </location>
</feature>
<dbReference type="EMBL" id="BNEA01000015">
    <property type="protein sequence ID" value="GHI55241.1"/>
    <property type="molecule type" value="Genomic_DNA"/>
</dbReference>
<evidence type="ECO:0000256" key="1">
    <source>
        <dbReference type="SAM" id="MobiDB-lite"/>
    </source>
</evidence>
<evidence type="ECO:0008006" key="5">
    <source>
        <dbReference type="Google" id="ProtNLM"/>
    </source>
</evidence>
<keyword evidence="2" id="KW-0472">Membrane</keyword>
<dbReference type="Proteomes" id="UP000646738">
    <property type="component" value="Unassembled WGS sequence"/>
</dbReference>
<evidence type="ECO:0000313" key="4">
    <source>
        <dbReference type="Proteomes" id="UP000646738"/>
    </source>
</evidence>
<feature type="region of interest" description="Disordered" evidence="1">
    <location>
        <begin position="1"/>
        <end position="56"/>
    </location>
</feature>
<gene>
    <name evidence="3" type="ORF">Srubr_50870</name>
</gene>
<keyword evidence="2" id="KW-0812">Transmembrane</keyword>
<evidence type="ECO:0000313" key="3">
    <source>
        <dbReference type="EMBL" id="GHI55241.1"/>
    </source>
</evidence>
<dbReference type="RefSeq" id="WP_189998685.1">
    <property type="nucleotide sequence ID" value="NZ_BNCB01000023.1"/>
</dbReference>